<evidence type="ECO:0000259" key="1">
    <source>
        <dbReference type="Pfam" id="PF20229"/>
    </source>
</evidence>
<evidence type="ECO:0000313" key="2">
    <source>
        <dbReference type="EMBL" id="NOU97268.1"/>
    </source>
</evidence>
<protein>
    <recommendedName>
        <fullName evidence="1">ChrB N-terminal domain-containing protein</fullName>
    </recommendedName>
</protein>
<dbReference type="AlphaFoldDB" id="A0A972K4S8"/>
<proteinExistence type="predicted"/>
<dbReference type="Pfam" id="PF20229">
    <property type="entry name" value="ChrB_N"/>
    <property type="match status" value="1"/>
</dbReference>
<reference evidence="2" key="1">
    <citation type="submission" date="2019-10" db="EMBL/GenBank/DDBJ databases">
        <title>Description of Paenibacillus glebae sp. nov.</title>
        <authorList>
            <person name="Carlier A."/>
            <person name="Qi S."/>
        </authorList>
    </citation>
    <scope>NUCLEOTIDE SEQUENCE</scope>
    <source>
        <strain evidence="2">LMG 31456</strain>
    </source>
</reference>
<dbReference type="Proteomes" id="UP000641588">
    <property type="component" value="Unassembled WGS sequence"/>
</dbReference>
<dbReference type="EMBL" id="WHOD01000109">
    <property type="protein sequence ID" value="NOU97268.1"/>
    <property type="molecule type" value="Genomic_DNA"/>
</dbReference>
<organism evidence="2 3">
    <name type="scientific">Paenibacillus foliorum</name>
    <dbReference type="NCBI Taxonomy" id="2654974"/>
    <lineage>
        <taxon>Bacteria</taxon>
        <taxon>Bacillati</taxon>
        <taxon>Bacillota</taxon>
        <taxon>Bacilli</taxon>
        <taxon>Bacillales</taxon>
        <taxon>Paenibacillaceae</taxon>
        <taxon>Paenibacillus</taxon>
    </lineage>
</organism>
<sequence>MKWIIFIYKVPPQPTKYRAYLWRELKKFGSIYLQDGVCLLPDSDDVHLFVGALGEKVREFGGQESTFLSNTFSTDKDQEMIDQFNSARTEEYNELIPGIKRLQGYFEEEEAWEFDDEQIQRVREEFQKTIRQFQIIEARDYFEAEAGRKVRLLLDQCRKQLLRF</sequence>
<dbReference type="InterPro" id="IPR046858">
    <property type="entry name" value="ChrB_N"/>
</dbReference>
<accession>A0A972K4S8</accession>
<dbReference type="RefSeq" id="WP_171655509.1">
    <property type="nucleotide sequence ID" value="NZ_WHOD01000109.1"/>
</dbReference>
<evidence type="ECO:0000313" key="3">
    <source>
        <dbReference type="Proteomes" id="UP000641588"/>
    </source>
</evidence>
<feature type="domain" description="ChrB N-terminal" evidence="1">
    <location>
        <begin position="18"/>
        <end position="161"/>
    </location>
</feature>
<name>A0A972K4S8_9BACL</name>
<gene>
    <name evidence="2" type="ORF">GC093_29165</name>
</gene>
<keyword evidence="3" id="KW-1185">Reference proteome</keyword>
<comment type="caution">
    <text evidence="2">The sequence shown here is derived from an EMBL/GenBank/DDBJ whole genome shotgun (WGS) entry which is preliminary data.</text>
</comment>